<dbReference type="PANTHER" id="PTHR12910:SF2">
    <property type="entry name" value="NADH DEHYDROGENASE [UBIQUINONE] 1 ALPHA SUBCOMPLEX SUBUNIT 12"/>
    <property type="match status" value="1"/>
</dbReference>
<reference evidence="1" key="1">
    <citation type="submission" date="2018-05" db="EMBL/GenBank/DDBJ databases">
        <authorList>
            <person name="Lanie J.A."/>
            <person name="Ng W.-L."/>
            <person name="Kazmierczak K.M."/>
            <person name="Andrzejewski T.M."/>
            <person name="Davidsen T.M."/>
            <person name="Wayne K.J."/>
            <person name="Tettelin H."/>
            <person name="Glass J.I."/>
            <person name="Rusch D."/>
            <person name="Podicherti R."/>
            <person name="Tsui H.-C.T."/>
            <person name="Winkler M.E."/>
        </authorList>
    </citation>
    <scope>NUCLEOTIDE SEQUENCE</scope>
</reference>
<name>A0A381T0X4_9ZZZZ</name>
<dbReference type="GO" id="GO:0045271">
    <property type="term" value="C:respiratory chain complex I"/>
    <property type="evidence" value="ECO:0007669"/>
    <property type="project" value="InterPro"/>
</dbReference>
<accession>A0A381T0X4</accession>
<evidence type="ECO:0008006" key="2">
    <source>
        <dbReference type="Google" id="ProtNLM"/>
    </source>
</evidence>
<dbReference type="InterPro" id="IPR007763">
    <property type="entry name" value="NDUFA12"/>
</dbReference>
<proteinExistence type="predicted"/>
<dbReference type="Pfam" id="PF05071">
    <property type="entry name" value="NDUFA12"/>
    <property type="match status" value="1"/>
</dbReference>
<organism evidence="1">
    <name type="scientific">marine metagenome</name>
    <dbReference type="NCBI Taxonomy" id="408172"/>
    <lineage>
        <taxon>unclassified sequences</taxon>
        <taxon>metagenomes</taxon>
        <taxon>ecological metagenomes</taxon>
    </lineage>
</organism>
<evidence type="ECO:0000313" key="1">
    <source>
        <dbReference type="EMBL" id="SVA09885.1"/>
    </source>
</evidence>
<gene>
    <name evidence="1" type="ORF">METZ01_LOCUS62739</name>
</gene>
<dbReference type="EMBL" id="UINC01003863">
    <property type="protein sequence ID" value="SVA09885.1"/>
    <property type="molecule type" value="Genomic_DNA"/>
</dbReference>
<dbReference type="PANTHER" id="PTHR12910">
    <property type="entry name" value="NADH-UBIQUINONE OXIDOREDUCTASE SUBUNIT B17.2"/>
    <property type="match status" value="1"/>
</dbReference>
<protein>
    <recommendedName>
        <fullName evidence="2">NADH dehydrogenase [ubiquinone] 1 alpha subcomplex subunit 12</fullName>
    </recommendedName>
</protein>
<dbReference type="AlphaFoldDB" id="A0A381T0X4"/>
<sequence>MIKQIFTWWHSQTIGTFLYTIFFGKLVGRDESGNKYYENRKKDKRWVVYKGEINASKITSDWHSWIHYTSNIKPVEKNYNKYPWQKPHLENKTGTNESYKPNKISKKSKDFKKYETWKP</sequence>
<dbReference type="GO" id="GO:0006979">
    <property type="term" value="P:response to oxidative stress"/>
    <property type="evidence" value="ECO:0007669"/>
    <property type="project" value="TreeGrafter"/>
</dbReference>